<dbReference type="GO" id="GO:0031640">
    <property type="term" value="P:killing of cells of another organism"/>
    <property type="evidence" value="ECO:0007669"/>
    <property type="project" value="UniProtKB-KW"/>
</dbReference>
<dbReference type="InterPro" id="IPR000585">
    <property type="entry name" value="Hemopexin-like_dom"/>
</dbReference>
<keyword evidence="3" id="KW-0677">Repeat</keyword>
<dbReference type="GO" id="GO:0042742">
    <property type="term" value="P:defense response to bacterium"/>
    <property type="evidence" value="ECO:0007669"/>
    <property type="project" value="UniProtKB-KW"/>
</dbReference>
<dbReference type="RefSeq" id="WP_350280038.1">
    <property type="nucleotide sequence ID" value="NZ_CP158165.1"/>
</dbReference>
<dbReference type="SUPFAM" id="SSF53955">
    <property type="entry name" value="Lysozyme-like"/>
    <property type="match status" value="1"/>
</dbReference>
<evidence type="ECO:0000313" key="4">
    <source>
        <dbReference type="EMBL" id="XBV27248.1"/>
    </source>
</evidence>
<dbReference type="EMBL" id="CP158165">
    <property type="protein sequence ID" value="XBV27248.1"/>
    <property type="molecule type" value="Genomic_DNA"/>
</dbReference>
<gene>
    <name evidence="4" type="ORF">ABN611_12655</name>
</gene>
<evidence type="ECO:0000256" key="1">
    <source>
        <dbReference type="ARBA" id="ARBA00022529"/>
    </source>
</evidence>
<dbReference type="Pfam" id="PF00045">
    <property type="entry name" value="Hemopexin"/>
    <property type="match status" value="4"/>
</dbReference>
<dbReference type="CDD" id="cd00094">
    <property type="entry name" value="HX"/>
    <property type="match status" value="1"/>
</dbReference>
<dbReference type="InterPro" id="IPR018487">
    <property type="entry name" value="Hemopexin-like_repeat"/>
</dbReference>
<dbReference type="SMART" id="SM00120">
    <property type="entry name" value="HX"/>
    <property type="match status" value="4"/>
</dbReference>
<dbReference type="GO" id="GO:0004222">
    <property type="term" value="F:metalloendopeptidase activity"/>
    <property type="evidence" value="ECO:0007669"/>
    <property type="project" value="TreeGrafter"/>
</dbReference>
<dbReference type="Gene3D" id="2.110.10.10">
    <property type="entry name" value="Hemopexin-like domain"/>
    <property type="match status" value="3"/>
</dbReference>
<evidence type="ECO:0000256" key="2">
    <source>
        <dbReference type="ARBA" id="ARBA00022638"/>
    </source>
</evidence>
<dbReference type="PANTHER" id="PTHR10201">
    <property type="entry name" value="MATRIX METALLOPROTEINASE"/>
    <property type="match status" value="1"/>
</dbReference>
<keyword evidence="2" id="KW-0081">Bacteriolytic enzyme</keyword>
<sequence length="418" mass="45369">MGKLTGFVAPAGDKAYFFTDDRYVRYDVAADRVDDGYPLPIAGNWPGLFESGIDAVVPWPSGAVYFFSGSQYAKYDLDADRVADGYPLPIAGNWPGLFESGIDAGVVWSSGYAYFFSGSDYVKYDVDADKVVDGPLPIAGNWPGLFESGIDASVWWPSGKAYFFKGDDYVQYDVEADKVADGYPQPIAGNWPGLPIGAAAPPIVPPTQPEGQAISVRDFFPKFTEPLEGRVAYMYQDVKGLVTVAVGNLIDSPEAAAALSWVHIDTGLAATRDEIVEEWHRIKNAPGLAKGGHLAAKKIATLKMTELAMDELVKAKFDANEKRLAAFYPDWANWPADARLGAHSIAWAGAYFPNKWPNFNTAANSQDWAAAVTHCTLSEEGNPGIKPRNTANRQLFTNAAAVVARGLDRNLIYYPTAL</sequence>
<name>A0AAU7TKC3_9ACTN</name>
<dbReference type="InterPro" id="IPR023346">
    <property type="entry name" value="Lysozyme-like_dom_sf"/>
</dbReference>
<evidence type="ECO:0000256" key="3">
    <source>
        <dbReference type="ARBA" id="ARBA00022737"/>
    </source>
</evidence>
<keyword evidence="1" id="KW-0929">Antimicrobial</keyword>
<dbReference type="GO" id="GO:0005615">
    <property type="term" value="C:extracellular space"/>
    <property type="evidence" value="ECO:0007669"/>
    <property type="project" value="TreeGrafter"/>
</dbReference>
<dbReference type="SUPFAM" id="SSF50923">
    <property type="entry name" value="Hemopexin-like domain"/>
    <property type="match status" value="2"/>
</dbReference>
<dbReference type="InterPro" id="IPR023347">
    <property type="entry name" value="Lysozyme_dom_sf"/>
</dbReference>
<dbReference type="PANTHER" id="PTHR10201:SF331">
    <property type="entry name" value="MATRIX METALLOPROTEINASE-14-LIKE ISOFORM X1"/>
    <property type="match status" value="1"/>
</dbReference>
<proteinExistence type="predicted"/>
<dbReference type="Gene3D" id="1.10.530.40">
    <property type="match status" value="1"/>
</dbReference>
<dbReference type="GO" id="GO:0003796">
    <property type="term" value="F:lysozyme activity"/>
    <property type="evidence" value="ECO:0007669"/>
    <property type="project" value="InterPro"/>
</dbReference>
<accession>A0AAU7TKC3</accession>
<dbReference type="PROSITE" id="PS51642">
    <property type="entry name" value="HEMOPEXIN_2"/>
    <property type="match status" value="4"/>
</dbReference>
<protein>
    <submittedName>
        <fullName evidence="4">Hemopexin repeat-containing protein</fullName>
    </submittedName>
</protein>
<dbReference type="AlphaFoldDB" id="A0AAU7TKC3"/>
<reference evidence="4" key="1">
    <citation type="submission" date="2024-06" db="EMBL/GenBank/DDBJ databases">
        <title>Kribbella sp. strain HUAS MG21 genome sequences.</title>
        <authorList>
            <person name="Mo P."/>
        </authorList>
    </citation>
    <scope>NUCLEOTIDE SEQUENCE</scope>
    <source>
        <strain evidence="4">HUAS MG21</strain>
    </source>
</reference>
<organism evidence="4">
    <name type="scientific">Kribbella sp. HUAS MG21</name>
    <dbReference type="NCBI Taxonomy" id="3160966"/>
    <lineage>
        <taxon>Bacteria</taxon>
        <taxon>Bacillati</taxon>
        <taxon>Actinomycetota</taxon>
        <taxon>Actinomycetes</taxon>
        <taxon>Propionibacteriales</taxon>
        <taxon>Kribbellaceae</taxon>
        <taxon>Kribbella</taxon>
    </lineage>
</organism>
<dbReference type="GO" id="GO:0030574">
    <property type="term" value="P:collagen catabolic process"/>
    <property type="evidence" value="ECO:0007669"/>
    <property type="project" value="TreeGrafter"/>
</dbReference>
<dbReference type="InterPro" id="IPR036375">
    <property type="entry name" value="Hemopexin-like_dom_sf"/>
</dbReference>
<dbReference type="GO" id="GO:0030198">
    <property type="term" value="P:extracellular matrix organization"/>
    <property type="evidence" value="ECO:0007669"/>
    <property type="project" value="TreeGrafter"/>
</dbReference>